<dbReference type="RefSeq" id="WP_341671960.1">
    <property type="nucleotide sequence ID" value="NZ_JBBYHV010000001.1"/>
</dbReference>
<name>A0ABU9IAK0_9SPHN</name>
<feature type="domain" description="TonB-dependent receptor plug" evidence="14">
    <location>
        <begin position="47"/>
        <end position="137"/>
    </location>
</feature>
<accession>A0ABU9IAK0</accession>
<dbReference type="Pfam" id="PF07715">
    <property type="entry name" value="Plug"/>
    <property type="match status" value="1"/>
</dbReference>
<feature type="signal peptide" evidence="12">
    <location>
        <begin position="1"/>
        <end position="26"/>
    </location>
</feature>
<evidence type="ECO:0000256" key="3">
    <source>
        <dbReference type="ARBA" id="ARBA00022452"/>
    </source>
</evidence>
<evidence type="ECO:0000313" key="15">
    <source>
        <dbReference type="EMBL" id="MEL1249423.1"/>
    </source>
</evidence>
<comment type="similarity">
    <text evidence="10">Belongs to the TonB-dependent receptor family.</text>
</comment>
<dbReference type="Proteomes" id="UP001497045">
    <property type="component" value="Unassembled WGS sequence"/>
</dbReference>
<dbReference type="InterPro" id="IPR012910">
    <property type="entry name" value="Plug_dom"/>
</dbReference>
<dbReference type="InterPro" id="IPR036942">
    <property type="entry name" value="Beta-barrel_TonB_sf"/>
</dbReference>
<evidence type="ECO:0000256" key="7">
    <source>
        <dbReference type="ARBA" id="ARBA00023136"/>
    </source>
</evidence>
<dbReference type="PANTHER" id="PTHR30069:SF29">
    <property type="entry name" value="HEMOGLOBIN AND HEMOGLOBIN-HAPTOGLOBIN-BINDING PROTEIN 1-RELATED"/>
    <property type="match status" value="1"/>
</dbReference>
<comment type="subcellular location">
    <subcellularLocation>
        <location evidence="1">Cell outer membrane</location>
        <topology evidence="1">Multi-pass membrane protein</topology>
    </subcellularLocation>
</comment>
<evidence type="ECO:0000259" key="13">
    <source>
        <dbReference type="Pfam" id="PF00593"/>
    </source>
</evidence>
<keyword evidence="4" id="KW-0812">Transmembrane</keyword>
<dbReference type="Gene3D" id="2.170.130.10">
    <property type="entry name" value="TonB-dependent receptor, plug domain"/>
    <property type="match status" value="1"/>
</dbReference>
<dbReference type="Gene3D" id="2.40.170.20">
    <property type="entry name" value="TonB-dependent receptor, beta-barrel domain"/>
    <property type="match status" value="1"/>
</dbReference>
<evidence type="ECO:0000256" key="4">
    <source>
        <dbReference type="ARBA" id="ARBA00022692"/>
    </source>
</evidence>
<evidence type="ECO:0000256" key="9">
    <source>
        <dbReference type="ARBA" id="ARBA00023237"/>
    </source>
</evidence>
<dbReference type="EMBL" id="JBBYHV010000001">
    <property type="protein sequence ID" value="MEL1249423.1"/>
    <property type="molecule type" value="Genomic_DNA"/>
</dbReference>
<feature type="compositionally biased region" description="Gly residues" evidence="11">
    <location>
        <begin position="77"/>
        <end position="92"/>
    </location>
</feature>
<feature type="chain" id="PRO_5046238217" evidence="12">
    <location>
        <begin position="27"/>
        <end position="708"/>
    </location>
</feature>
<evidence type="ECO:0000256" key="5">
    <source>
        <dbReference type="ARBA" id="ARBA00022729"/>
    </source>
</evidence>
<feature type="domain" description="TonB-dependent receptor-like beta-barrel" evidence="13">
    <location>
        <begin position="271"/>
        <end position="622"/>
    </location>
</feature>
<evidence type="ECO:0000259" key="14">
    <source>
        <dbReference type="Pfam" id="PF07715"/>
    </source>
</evidence>
<dbReference type="SUPFAM" id="SSF56935">
    <property type="entry name" value="Porins"/>
    <property type="match status" value="1"/>
</dbReference>
<dbReference type="InterPro" id="IPR037066">
    <property type="entry name" value="Plug_dom_sf"/>
</dbReference>
<dbReference type="InterPro" id="IPR039426">
    <property type="entry name" value="TonB-dep_rcpt-like"/>
</dbReference>
<keyword evidence="16" id="KW-1185">Reference proteome</keyword>
<dbReference type="Pfam" id="PF00593">
    <property type="entry name" value="TonB_dep_Rec_b-barrel"/>
    <property type="match status" value="1"/>
</dbReference>
<keyword evidence="2" id="KW-0813">Transport</keyword>
<keyword evidence="6 10" id="KW-0798">TonB box</keyword>
<dbReference type="InterPro" id="IPR000531">
    <property type="entry name" value="Beta-barrel_TonB"/>
</dbReference>
<keyword evidence="3" id="KW-1134">Transmembrane beta strand</keyword>
<evidence type="ECO:0000256" key="6">
    <source>
        <dbReference type="ARBA" id="ARBA00023077"/>
    </source>
</evidence>
<protein>
    <submittedName>
        <fullName evidence="15">TonB-dependent receptor</fullName>
    </submittedName>
</protein>
<evidence type="ECO:0000256" key="1">
    <source>
        <dbReference type="ARBA" id="ARBA00004571"/>
    </source>
</evidence>
<evidence type="ECO:0000256" key="8">
    <source>
        <dbReference type="ARBA" id="ARBA00023170"/>
    </source>
</evidence>
<evidence type="ECO:0000313" key="16">
    <source>
        <dbReference type="Proteomes" id="UP001497045"/>
    </source>
</evidence>
<proteinExistence type="inferred from homology"/>
<gene>
    <name evidence="15" type="ORF">AAEO60_01930</name>
</gene>
<evidence type="ECO:0000256" key="10">
    <source>
        <dbReference type="RuleBase" id="RU003357"/>
    </source>
</evidence>
<feature type="region of interest" description="Disordered" evidence="11">
    <location>
        <begin position="73"/>
        <end position="96"/>
    </location>
</feature>
<reference evidence="15 16" key="1">
    <citation type="submission" date="2024-04" db="EMBL/GenBank/DDBJ databases">
        <title>Aurantiacibacter sp. DGU6 16S ribosomal RNA gene Genome sequencing and assembly.</title>
        <authorList>
            <person name="Park S."/>
        </authorList>
    </citation>
    <scope>NUCLEOTIDE SEQUENCE [LARGE SCALE GENOMIC DNA]</scope>
    <source>
        <strain evidence="15 16">DGU6</strain>
    </source>
</reference>
<evidence type="ECO:0000256" key="2">
    <source>
        <dbReference type="ARBA" id="ARBA00022448"/>
    </source>
</evidence>
<keyword evidence="8 15" id="KW-0675">Receptor</keyword>
<organism evidence="15 16">
    <name type="scientific">Aurantiacibacter gilvus</name>
    <dbReference type="NCBI Taxonomy" id="3139141"/>
    <lineage>
        <taxon>Bacteria</taxon>
        <taxon>Pseudomonadati</taxon>
        <taxon>Pseudomonadota</taxon>
        <taxon>Alphaproteobacteria</taxon>
        <taxon>Sphingomonadales</taxon>
        <taxon>Erythrobacteraceae</taxon>
        <taxon>Aurantiacibacter</taxon>
    </lineage>
</organism>
<comment type="caution">
    <text evidence="15">The sequence shown here is derived from an EMBL/GenBank/DDBJ whole genome shotgun (WGS) entry which is preliminary data.</text>
</comment>
<keyword evidence="5 12" id="KW-0732">Signal</keyword>
<evidence type="ECO:0000256" key="11">
    <source>
        <dbReference type="SAM" id="MobiDB-lite"/>
    </source>
</evidence>
<sequence length="708" mass="76746">MNSRRLLWAPPVLAAAILVAATPAYAEEENPAPAPPQTGEFEGEGATAREVYTPEDFDRFAPRTAADLLEEIPGFQSSGGGGGGGGGGGENRGFGQANENVLINGNRLSSKSTSTTEQLSRIPVANVIRIEVVDGATLDIPGLTGRVANIIVVQGSMSGQFEWRPQFATGVSDPNWLEGEISVSGSSGPLEYTVALQNGGFMRGSAGPAIFTDAFGVVDERFNTSKGSFNRPSIEGQFRFDVAPEVVANLNVNTGLTIFRSTESELRVAGNPLDPFDERFRTTNDEWSYEIGGDIEFPLGPGRLKLIALESYEDGDFLTRSLLELGSLPATGSQFARSQQQGERIGRAEYSWSMLGADWQLSGEAAFNRLDQEGRLFGYDADVADYIEIPFPSGVGGVREDRYEGLLSVGFPITGNLSMQLIAGGEYSQISQTGADANARSFQRPKGSVSLAWAPAPGLDINLLVARRVGQLNFGDFLASVNLSQDQSNAGNNDLRPQQNWDIELQVAKNFGPYGSATLTLFDESIEDLVLIVPVNGGGEARGNIASAHRRGARFVGTLELGPLGWRGAQLDLRMEIEDSSLVDPVTGVDRRFDGNDPFQIRVDFRHDVPATDWAWGLEFRDTERRPFYRVREVIFDHNPSTFGAVFVEHKDLLGATVRLRVGNLFSANSTLLRTVYDGSRDTAPILFTEERRSEIGQVFNLTVSGSF</sequence>
<evidence type="ECO:0000256" key="12">
    <source>
        <dbReference type="SAM" id="SignalP"/>
    </source>
</evidence>
<keyword evidence="7 10" id="KW-0472">Membrane</keyword>
<dbReference type="PANTHER" id="PTHR30069">
    <property type="entry name" value="TONB-DEPENDENT OUTER MEMBRANE RECEPTOR"/>
    <property type="match status" value="1"/>
</dbReference>
<keyword evidence="9" id="KW-0998">Cell outer membrane</keyword>